<gene>
    <name evidence="5" type="ORF">A3B31_01215</name>
</gene>
<reference evidence="5 6" key="1">
    <citation type="journal article" date="2016" name="Nat. Commun.">
        <title>Thousands of microbial genomes shed light on interconnected biogeochemical processes in an aquifer system.</title>
        <authorList>
            <person name="Anantharaman K."/>
            <person name="Brown C.T."/>
            <person name="Hug L.A."/>
            <person name="Sharon I."/>
            <person name="Castelle C.J."/>
            <person name="Probst A.J."/>
            <person name="Thomas B.C."/>
            <person name="Singh A."/>
            <person name="Wilkins M.J."/>
            <person name="Karaoz U."/>
            <person name="Brodie E.L."/>
            <person name="Williams K.H."/>
            <person name="Hubbard S.S."/>
            <person name="Banfield J.F."/>
        </authorList>
    </citation>
    <scope>NUCLEOTIDE SEQUENCE [LARGE SCALE GENOMIC DNA]</scope>
</reference>
<name>A0A1G2BTM1_9BACT</name>
<keyword evidence="2 3" id="KW-0378">Hydrolase</keyword>
<dbReference type="InterPro" id="IPR015797">
    <property type="entry name" value="NUDIX_hydrolase-like_dom_sf"/>
</dbReference>
<dbReference type="Proteomes" id="UP000177349">
    <property type="component" value="Unassembled WGS sequence"/>
</dbReference>
<dbReference type="GO" id="GO:0016787">
    <property type="term" value="F:hydrolase activity"/>
    <property type="evidence" value="ECO:0007669"/>
    <property type="project" value="UniProtKB-KW"/>
</dbReference>
<proteinExistence type="inferred from homology"/>
<protein>
    <recommendedName>
        <fullName evidence="4">Nudix hydrolase domain-containing protein</fullName>
    </recommendedName>
</protein>
<dbReference type="PRINTS" id="PR00502">
    <property type="entry name" value="NUDIXFAMILY"/>
</dbReference>
<comment type="similarity">
    <text evidence="3">Belongs to the Nudix hydrolase family.</text>
</comment>
<dbReference type="Gene3D" id="3.90.79.10">
    <property type="entry name" value="Nucleoside Triphosphate Pyrophosphohydrolase"/>
    <property type="match status" value="1"/>
</dbReference>
<evidence type="ECO:0000256" key="3">
    <source>
        <dbReference type="RuleBase" id="RU003476"/>
    </source>
</evidence>
<comment type="caution">
    <text evidence="5">The sequence shown here is derived from an EMBL/GenBank/DDBJ whole genome shotgun (WGS) entry which is preliminary data.</text>
</comment>
<dbReference type="PROSITE" id="PS51462">
    <property type="entry name" value="NUDIX"/>
    <property type="match status" value="1"/>
</dbReference>
<feature type="domain" description="Nudix hydrolase" evidence="4">
    <location>
        <begin position="1"/>
        <end position="132"/>
    </location>
</feature>
<dbReference type="SUPFAM" id="SSF55811">
    <property type="entry name" value="Nudix"/>
    <property type="match status" value="1"/>
</dbReference>
<dbReference type="PANTHER" id="PTHR43046">
    <property type="entry name" value="GDP-MANNOSE MANNOSYL HYDROLASE"/>
    <property type="match status" value="1"/>
</dbReference>
<evidence type="ECO:0000256" key="1">
    <source>
        <dbReference type="ARBA" id="ARBA00001946"/>
    </source>
</evidence>
<dbReference type="InterPro" id="IPR020476">
    <property type="entry name" value="Nudix_hydrolase"/>
</dbReference>
<dbReference type="PROSITE" id="PS00893">
    <property type="entry name" value="NUDIX_BOX"/>
    <property type="match status" value="1"/>
</dbReference>
<evidence type="ECO:0000259" key="4">
    <source>
        <dbReference type="PROSITE" id="PS51462"/>
    </source>
</evidence>
<dbReference type="Pfam" id="PF00293">
    <property type="entry name" value="NUDIX"/>
    <property type="match status" value="1"/>
</dbReference>
<evidence type="ECO:0000313" key="6">
    <source>
        <dbReference type="Proteomes" id="UP000177349"/>
    </source>
</evidence>
<dbReference type="InterPro" id="IPR020084">
    <property type="entry name" value="NUDIX_hydrolase_CS"/>
</dbReference>
<accession>A0A1G2BTM1</accession>
<evidence type="ECO:0000313" key="5">
    <source>
        <dbReference type="EMBL" id="OGY92484.1"/>
    </source>
</evidence>
<comment type="cofactor">
    <cofactor evidence="1">
        <name>Mg(2+)</name>
        <dbReference type="ChEBI" id="CHEBI:18420"/>
    </cofactor>
</comment>
<dbReference type="InterPro" id="IPR000086">
    <property type="entry name" value="NUDIX_hydrolase_dom"/>
</dbReference>
<organism evidence="5 6">
    <name type="scientific">Candidatus Komeilibacteria bacterium RIFCSPLOWO2_01_FULL_53_11</name>
    <dbReference type="NCBI Taxonomy" id="1798552"/>
    <lineage>
        <taxon>Bacteria</taxon>
        <taxon>Candidatus Komeiliibacteriota</taxon>
    </lineage>
</organism>
<dbReference type="PANTHER" id="PTHR43046:SF14">
    <property type="entry name" value="MUTT_NUDIX FAMILY PROTEIN"/>
    <property type="match status" value="1"/>
</dbReference>
<dbReference type="AlphaFoldDB" id="A0A1G2BTM1"/>
<dbReference type="EMBL" id="MHKN01000016">
    <property type="protein sequence ID" value="OGY92484.1"/>
    <property type="molecule type" value="Genomic_DNA"/>
</dbReference>
<evidence type="ECO:0000256" key="2">
    <source>
        <dbReference type="ARBA" id="ARBA00022801"/>
    </source>
</evidence>
<sequence>MSEHACVQLGQKAVFIRDNRCLILEGSNKTDTWDLPGGRLHVGEELHEAFRRELREELGLKEFSVIATIDHDLWERTDDRPLICLVALLIRSVQSEIVLSAEHKSYRWVSSDEFSQYNFYSPAMPRMIRKGFEYLRLTNNGT</sequence>